<reference evidence="13 14" key="1">
    <citation type="submission" date="2024-03" db="EMBL/GenBank/DDBJ databases">
        <title>The genome assembly and annotation of the cricket Gryllus longicercus Weissman &amp; Gray.</title>
        <authorList>
            <person name="Szrajer S."/>
            <person name="Gray D."/>
            <person name="Ylla G."/>
        </authorList>
    </citation>
    <scope>NUCLEOTIDE SEQUENCE [LARGE SCALE GENOMIC DNA]</scope>
    <source>
        <strain evidence="13">DAG 2021-001</strain>
        <tissue evidence="13">Whole body minus gut</tissue>
    </source>
</reference>
<dbReference type="PANTHER" id="PTHR11011">
    <property type="entry name" value="MALE STERILITY PROTEIN 2-RELATED"/>
    <property type="match status" value="1"/>
</dbReference>
<dbReference type="CDD" id="cd09071">
    <property type="entry name" value="FAR_C"/>
    <property type="match status" value="1"/>
</dbReference>
<dbReference type="SUPFAM" id="SSF51735">
    <property type="entry name" value="NAD(P)-binding Rossmann-fold domains"/>
    <property type="match status" value="1"/>
</dbReference>
<keyword evidence="8 10" id="KW-0472">Membrane</keyword>
<feature type="domain" description="Fatty acyl-CoA reductase C-terminal" evidence="11">
    <location>
        <begin position="365"/>
        <end position="457"/>
    </location>
</feature>
<keyword evidence="3 10" id="KW-0444">Lipid biosynthesis</keyword>
<keyword evidence="14" id="KW-1185">Reference proteome</keyword>
<evidence type="ECO:0000313" key="13">
    <source>
        <dbReference type="EMBL" id="KAK7792397.1"/>
    </source>
</evidence>
<dbReference type="FunFam" id="3.40.50.720:FF:000143">
    <property type="entry name" value="Fatty acyl-CoA reductase"/>
    <property type="match status" value="1"/>
</dbReference>
<organism evidence="13 14">
    <name type="scientific">Gryllus longicercus</name>
    <dbReference type="NCBI Taxonomy" id="2509291"/>
    <lineage>
        <taxon>Eukaryota</taxon>
        <taxon>Metazoa</taxon>
        <taxon>Ecdysozoa</taxon>
        <taxon>Arthropoda</taxon>
        <taxon>Hexapoda</taxon>
        <taxon>Insecta</taxon>
        <taxon>Pterygota</taxon>
        <taxon>Neoptera</taxon>
        <taxon>Polyneoptera</taxon>
        <taxon>Orthoptera</taxon>
        <taxon>Ensifera</taxon>
        <taxon>Gryllidea</taxon>
        <taxon>Grylloidea</taxon>
        <taxon>Gryllidae</taxon>
        <taxon>Gryllinae</taxon>
        <taxon>Gryllus</taxon>
    </lineage>
</organism>
<evidence type="ECO:0000256" key="10">
    <source>
        <dbReference type="RuleBase" id="RU363097"/>
    </source>
</evidence>
<dbReference type="Pfam" id="PF07993">
    <property type="entry name" value="NAD_binding_4"/>
    <property type="match status" value="1"/>
</dbReference>
<evidence type="ECO:0000256" key="6">
    <source>
        <dbReference type="ARBA" id="ARBA00022989"/>
    </source>
</evidence>
<dbReference type="GO" id="GO:0016020">
    <property type="term" value="C:membrane"/>
    <property type="evidence" value="ECO:0007669"/>
    <property type="project" value="UniProtKB-SubCell"/>
</dbReference>
<keyword evidence="4 10" id="KW-0812">Transmembrane</keyword>
<keyword evidence="6 10" id="KW-1133">Transmembrane helix</keyword>
<keyword evidence="7 10" id="KW-0443">Lipid metabolism</keyword>
<protein>
    <recommendedName>
        <fullName evidence="10">Fatty acyl-CoA reductase</fullName>
        <ecNumber evidence="10">1.2.1.84</ecNumber>
    </recommendedName>
</protein>
<dbReference type="InterPro" id="IPR033640">
    <property type="entry name" value="FAR_C"/>
</dbReference>
<dbReference type="GO" id="GO:0035336">
    <property type="term" value="P:long-chain fatty-acyl-CoA metabolic process"/>
    <property type="evidence" value="ECO:0007669"/>
    <property type="project" value="TreeGrafter"/>
</dbReference>
<dbReference type="InterPro" id="IPR036291">
    <property type="entry name" value="NAD(P)-bd_dom_sf"/>
</dbReference>
<dbReference type="Pfam" id="PF03015">
    <property type="entry name" value="Sterile"/>
    <property type="match status" value="1"/>
</dbReference>
<evidence type="ECO:0000256" key="5">
    <source>
        <dbReference type="ARBA" id="ARBA00022857"/>
    </source>
</evidence>
<evidence type="ECO:0000256" key="1">
    <source>
        <dbReference type="ARBA" id="ARBA00004141"/>
    </source>
</evidence>
<dbReference type="InterPro" id="IPR013120">
    <property type="entry name" value="FAR_NAD-bd"/>
</dbReference>
<feature type="transmembrane region" description="Helical" evidence="10">
    <location>
        <begin position="355"/>
        <end position="381"/>
    </location>
</feature>
<evidence type="ECO:0000313" key="14">
    <source>
        <dbReference type="Proteomes" id="UP001378592"/>
    </source>
</evidence>
<dbReference type="PANTHER" id="PTHR11011:SF118">
    <property type="entry name" value="FATTY ACYL-COA REDUCTASE"/>
    <property type="match status" value="1"/>
</dbReference>
<dbReference type="GO" id="GO:0080019">
    <property type="term" value="F:alcohol-forming very long-chain fatty acyl-CoA reductase activity"/>
    <property type="evidence" value="ECO:0007669"/>
    <property type="project" value="InterPro"/>
</dbReference>
<dbReference type="EMBL" id="JAZDUA010000451">
    <property type="protein sequence ID" value="KAK7792397.1"/>
    <property type="molecule type" value="Genomic_DNA"/>
</dbReference>
<comment type="function">
    <text evidence="10">Catalyzes the reduction of fatty acyl-CoA to fatty alcohols.</text>
</comment>
<proteinExistence type="inferred from homology"/>
<evidence type="ECO:0000259" key="11">
    <source>
        <dbReference type="Pfam" id="PF03015"/>
    </source>
</evidence>
<name>A0AAN9YWR1_9ORTH</name>
<dbReference type="AlphaFoldDB" id="A0AAN9YWR1"/>
<gene>
    <name evidence="13" type="ORF">R5R35_007747</name>
</gene>
<comment type="subcellular location">
    <subcellularLocation>
        <location evidence="1">Membrane</location>
        <topology evidence="1">Multi-pass membrane protein</topology>
    </subcellularLocation>
</comment>
<accession>A0AAN9YWR1</accession>
<comment type="similarity">
    <text evidence="2 10">Belongs to the fatty acyl-CoA reductase family.</text>
</comment>
<keyword evidence="10" id="KW-0560">Oxidoreductase</keyword>
<dbReference type="Proteomes" id="UP001378592">
    <property type="component" value="Unassembled WGS sequence"/>
</dbReference>
<evidence type="ECO:0000256" key="3">
    <source>
        <dbReference type="ARBA" id="ARBA00022516"/>
    </source>
</evidence>
<dbReference type="GO" id="GO:0005777">
    <property type="term" value="C:peroxisome"/>
    <property type="evidence" value="ECO:0007669"/>
    <property type="project" value="TreeGrafter"/>
</dbReference>
<evidence type="ECO:0000256" key="7">
    <source>
        <dbReference type="ARBA" id="ARBA00023098"/>
    </source>
</evidence>
<dbReference type="GO" id="GO:0102965">
    <property type="term" value="F:alcohol-forming long-chain fatty acyl-CoA reductase activity"/>
    <property type="evidence" value="ECO:0007669"/>
    <property type="project" value="UniProtKB-EC"/>
</dbReference>
<feature type="domain" description="Thioester reductase (TE)" evidence="12">
    <location>
        <begin position="21"/>
        <end position="294"/>
    </location>
</feature>
<evidence type="ECO:0000256" key="4">
    <source>
        <dbReference type="ARBA" id="ARBA00022692"/>
    </source>
</evidence>
<comment type="caution">
    <text evidence="13">The sequence shown here is derived from an EMBL/GenBank/DDBJ whole genome shotgun (WGS) entry which is preliminary data.</text>
</comment>
<evidence type="ECO:0000256" key="9">
    <source>
        <dbReference type="ARBA" id="ARBA00052530"/>
    </source>
</evidence>
<evidence type="ECO:0000259" key="12">
    <source>
        <dbReference type="Pfam" id="PF07993"/>
    </source>
</evidence>
<comment type="catalytic activity">
    <reaction evidence="9 10">
        <text>a long-chain fatty acyl-CoA + 2 NADPH + 2 H(+) = a long-chain primary fatty alcohol + 2 NADP(+) + CoA</text>
        <dbReference type="Rhea" id="RHEA:52716"/>
        <dbReference type="ChEBI" id="CHEBI:15378"/>
        <dbReference type="ChEBI" id="CHEBI:57287"/>
        <dbReference type="ChEBI" id="CHEBI:57783"/>
        <dbReference type="ChEBI" id="CHEBI:58349"/>
        <dbReference type="ChEBI" id="CHEBI:77396"/>
        <dbReference type="ChEBI" id="CHEBI:83139"/>
        <dbReference type="EC" id="1.2.1.84"/>
    </reaction>
</comment>
<keyword evidence="5 10" id="KW-0521">NADP</keyword>
<evidence type="ECO:0000256" key="8">
    <source>
        <dbReference type="ARBA" id="ARBA00023136"/>
    </source>
</evidence>
<feature type="transmembrane region" description="Helical" evidence="10">
    <location>
        <begin position="474"/>
        <end position="492"/>
    </location>
</feature>
<sequence length="531" mass="59766">MDAAGSDEGVAAFFRGKEVLITGATGFLGKCVVERLLRSCPEVGTVHLLLRPKKGQDVSRRLEEYLNLELFDGVRAAAGGAEALARRVVAVRGDVTMHELGLSAGERQRLAEGVRVLLHCAANVRFDMPLRTALTCNLQGTQRVLHLAEQLPHLQAFVHVSTAYCHCDRPEVLEKLYPPRADPEKTLRLLDWMSDDMLEALAPKFLGDLPNTYALSKNLTEGLIAKYAGKFPIGIARPSIVTSVWKEPLPGWVDNINGPTGLLMGAGKGVIRSMLCKGNYHADVVPVDMAANAVLMLAWRLGKERPSEIDVVNLTTWKDNLVTWTEVIEKGRRHLYANPLSGAIWYPDGSIKSSWLVHTLCVIFFHFLPAYFIDLLLLVCGHKPFMVRVQKRIQGGLEALQYYTLKEWHFPNTRMHELHKQIPPNEQDIFYWGVELVDLDKYTLDTVLGTRHYYLKDKPETLPKARRHLRMLYVLDRFVALLFYGCLLWFIWTWSQPVLSGLETMMGAAVMRVAPSLYVSAEDDSAFQTDS</sequence>
<dbReference type="InterPro" id="IPR026055">
    <property type="entry name" value="FAR"/>
</dbReference>
<dbReference type="Gene3D" id="3.40.50.720">
    <property type="entry name" value="NAD(P)-binding Rossmann-like Domain"/>
    <property type="match status" value="1"/>
</dbReference>
<evidence type="ECO:0000256" key="2">
    <source>
        <dbReference type="ARBA" id="ARBA00005928"/>
    </source>
</evidence>
<dbReference type="CDD" id="cd05236">
    <property type="entry name" value="FAR-N_SDR_e"/>
    <property type="match status" value="1"/>
</dbReference>
<dbReference type="EC" id="1.2.1.84" evidence="10"/>